<dbReference type="InterPro" id="IPR001841">
    <property type="entry name" value="Znf_RING"/>
</dbReference>
<keyword evidence="1" id="KW-0808">Transferase</keyword>
<dbReference type="Gene3D" id="1.20.120.1750">
    <property type="match status" value="1"/>
</dbReference>
<dbReference type="Proteomes" id="UP001175271">
    <property type="component" value="Unassembled WGS sequence"/>
</dbReference>
<feature type="transmembrane region" description="Helical" evidence="9">
    <location>
        <begin position="1448"/>
        <end position="1466"/>
    </location>
</feature>
<organism evidence="13 14">
    <name type="scientific">Steinernema hermaphroditum</name>
    <dbReference type="NCBI Taxonomy" id="289476"/>
    <lineage>
        <taxon>Eukaryota</taxon>
        <taxon>Metazoa</taxon>
        <taxon>Ecdysozoa</taxon>
        <taxon>Nematoda</taxon>
        <taxon>Chromadorea</taxon>
        <taxon>Rhabditida</taxon>
        <taxon>Tylenchina</taxon>
        <taxon>Panagrolaimomorpha</taxon>
        <taxon>Strongyloidoidea</taxon>
        <taxon>Steinernematidae</taxon>
        <taxon>Steinernema</taxon>
    </lineage>
</organism>
<feature type="domain" description="RING-type" evidence="11">
    <location>
        <begin position="716"/>
        <end position="758"/>
    </location>
</feature>
<feature type="transmembrane region" description="Helical" evidence="9">
    <location>
        <begin position="1807"/>
        <end position="1829"/>
    </location>
</feature>
<dbReference type="InterPro" id="IPR052763">
    <property type="entry name" value="DnaJ_C4"/>
</dbReference>
<dbReference type="InterPro" id="IPR013083">
    <property type="entry name" value="Znf_RING/FYVE/PHD"/>
</dbReference>
<keyword evidence="5" id="KW-0833">Ubl conjugation pathway</keyword>
<evidence type="ECO:0008006" key="15">
    <source>
        <dbReference type="Google" id="ProtNLM"/>
    </source>
</evidence>
<evidence type="ECO:0000259" key="11">
    <source>
        <dbReference type="PROSITE" id="PS50089"/>
    </source>
</evidence>
<feature type="domain" description="J" evidence="10">
    <location>
        <begin position="1088"/>
        <end position="1164"/>
    </location>
</feature>
<evidence type="ECO:0000256" key="6">
    <source>
        <dbReference type="ARBA" id="ARBA00022833"/>
    </source>
</evidence>
<feature type="compositionally biased region" description="Polar residues" evidence="8">
    <location>
        <begin position="578"/>
        <end position="587"/>
    </location>
</feature>
<dbReference type="Pfam" id="PF22191">
    <property type="entry name" value="IBR_1"/>
    <property type="match status" value="1"/>
</dbReference>
<feature type="region of interest" description="Disordered" evidence="8">
    <location>
        <begin position="549"/>
        <end position="587"/>
    </location>
</feature>
<keyword evidence="3" id="KW-0677">Repeat</keyword>
<keyword evidence="2" id="KW-0479">Metal-binding</keyword>
<keyword evidence="9" id="KW-0472">Membrane</keyword>
<dbReference type="CDD" id="cd22584">
    <property type="entry name" value="Rcat_RBR_unk"/>
    <property type="match status" value="1"/>
</dbReference>
<feature type="transmembrane region" description="Helical" evidence="9">
    <location>
        <begin position="21"/>
        <end position="44"/>
    </location>
</feature>
<evidence type="ECO:0000313" key="14">
    <source>
        <dbReference type="Proteomes" id="UP001175271"/>
    </source>
</evidence>
<dbReference type="InterPro" id="IPR044066">
    <property type="entry name" value="TRIAD_supradom"/>
</dbReference>
<dbReference type="InterPro" id="IPR018253">
    <property type="entry name" value="DnaJ_domain_CS"/>
</dbReference>
<evidence type="ECO:0000259" key="12">
    <source>
        <dbReference type="PROSITE" id="PS51873"/>
    </source>
</evidence>
<feature type="region of interest" description="Disordered" evidence="8">
    <location>
        <begin position="1856"/>
        <end position="1884"/>
    </location>
</feature>
<dbReference type="Pfam" id="PF01485">
    <property type="entry name" value="IBR"/>
    <property type="match status" value="1"/>
</dbReference>
<protein>
    <recommendedName>
        <fullName evidence="15">J domain-containing protein</fullName>
    </recommendedName>
</protein>
<evidence type="ECO:0000256" key="8">
    <source>
        <dbReference type="SAM" id="MobiDB-lite"/>
    </source>
</evidence>
<dbReference type="SMART" id="SM00647">
    <property type="entry name" value="IBR"/>
    <property type="match status" value="2"/>
</dbReference>
<evidence type="ECO:0000256" key="4">
    <source>
        <dbReference type="ARBA" id="ARBA00022771"/>
    </source>
</evidence>
<dbReference type="PANTHER" id="PTHR44825:SF1">
    <property type="entry name" value="DNAJ HOMOLOG SUBFAMILY C MEMBER 4"/>
    <property type="match status" value="1"/>
</dbReference>
<dbReference type="PRINTS" id="PR00625">
    <property type="entry name" value="JDOMAIN"/>
</dbReference>
<evidence type="ECO:0000256" key="9">
    <source>
        <dbReference type="SAM" id="Phobius"/>
    </source>
</evidence>
<feature type="compositionally biased region" description="Polar residues" evidence="8">
    <location>
        <begin position="162"/>
        <end position="178"/>
    </location>
</feature>
<evidence type="ECO:0000256" key="3">
    <source>
        <dbReference type="ARBA" id="ARBA00022737"/>
    </source>
</evidence>
<dbReference type="InterPro" id="IPR002867">
    <property type="entry name" value="IBR_dom"/>
</dbReference>
<dbReference type="EMBL" id="JAUCMV010000003">
    <property type="protein sequence ID" value="KAK0411817.1"/>
    <property type="molecule type" value="Genomic_DNA"/>
</dbReference>
<feature type="domain" description="J" evidence="10">
    <location>
        <begin position="1656"/>
        <end position="1721"/>
    </location>
</feature>
<keyword evidence="14" id="KW-1185">Reference proteome</keyword>
<dbReference type="Gene3D" id="3.30.40.10">
    <property type="entry name" value="Zinc/RING finger domain, C3HC4 (zinc finger)"/>
    <property type="match status" value="1"/>
</dbReference>
<keyword evidence="9" id="KW-1133">Transmembrane helix</keyword>
<dbReference type="InterPro" id="IPR036869">
    <property type="entry name" value="J_dom_sf"/>
</dbReference>
<dbReference type="PROSITE" id="PS51873">
    <property type="entry name" value="TRIAD"/>
    <property type="match status" value="1"/>
</dbReference>
<keyword evidence="4 7" id="KW-0863">Zinc-finger</keyword>
<dbReference type="InterPro" id="IPR001623">
    <property type="entry name" value="DnaJ_domain"/>
</dbReference>
<dbReference type="GO" id="GO:0016740">
    <property type="term" value="F:transferase activity"/>
    <property type="evidence" value="ECO:0007669"/>
    <property type="project" value="UniProtKB-KW"/>
</dbReference>
<dbReference type="PANTHER" id="PTHR44825">
    <property type="match status" value="1"/>
</dbReference>
<feature type="transmembrane region" description="Helical" evidence="9">
    <location>
        <begin position="1632"/>
        <end position="1650"/>
    </location>
</feature>
<reference evidence="13" key="1">
    <citation type="submission" date="2023-06" db="EMBL/GenBank/DDBJ databases">
        <title>Genomic analysis of the entomopathogenic nematode Steinernema hermaphroditum.</title>
        <authorList>
            <person name="Schwarz E.M."/>
            <person name="Heppert J.K."/>
            <person name="Baniya A."/>
            <person name="Schwartz H.T."/>
            <person name="Tan C.-H."/>
            <person name="Antoshechkin I."/>
            <person name="Sternberg P.W."/>
            <person name="Goodrich-Blair H."/>
            <person name="Dillman A.R."/>
        </authorList>
    </citation>
    <scope>NUCLEOTIDE SEQUENCE</scope>
    <source>
        <strain evidence="13">PS9179</strain>
        <tissue evidence="13">Whole animal</tissue>
    </source>
</reference>
<evidence type="ECO:0000256" key="5">
    <source>
        <dbReference type="ARBA" id="ARBA00022786"/>
    </source>
</evidence>
<dbReference type="PROSITE" id="PS00636">
    <property type="entry name" value="DNAJ_1"/>
    <property type="match status" value="2"/>
</dbReference>
<evidence type="ECO:0000313" key="13">
    <source>
        <dbReference type="EMBL" id="KAK0411817.1"/>
    </source>
</evidence>
<proteinExistence type="predicted"/>
<gene>
    <name evidence="13" type="ORF">QR680_005861</name>
</gene>
<keyword evidence="9" id="KW-0812">Transmembrane</keyword>
<dbReference type="Gene3D" id="1.10.287.110">
    <property type="entry name" value="DnaJ domain"/>
    <property type="match status" value="4"/>
</dbReference>
<dbReference type="CDD" id="cd06257">
    <property type="entry name" value="DnaJ"/>
    <property type="match status" value="3"/>
</dbReference>
<dbReference type="SUPFAM" id="SSF57850">
    <property type="entry name" value="RING/U-box"/>
    <property type="match status" value="3"/>
</dbReference>
<dbReference type="PROSITE" id="PS50076">
    <property type="entry name" value="DNAJ_2"/>
    <property type="match status" value="4"/>
</dbReference>
<evidence type="ECO:0000256" key="1">
    <source>
        <dbReference type="ARBA" id="ARBA00022679"/>
    </source>
</evidence>
<accession>A0AA39HTL7</accession>
<feature type="compositionally biased region" description="Basic residues" evidence="8">
    <location>
        <begin position="79"/>
        <end position="93"/>
    </location>
</feature>
<feature type="domain" description="J" evidence="10">
    <location>
        <begin position="1259"/>
        <end position="1326"/>
    </location>
</feature>
<evidence type="ECO:0000256" key="7">
    <source>
        <dbReference type="PROSITE-ProRule" id="PRU00175"/>
    </source>
</evidence>
<feature type="domain" description="RING-type" evidence="12">
    <location>
        <begin position="712"/>
        <end position="913"/>
    </location>
</feature>
<sequence length="1884" mass="217647">MNEAGALRKVAQTLENLDSNLLWALAVWIFLVTVGIGSRVYFIWSQRGIDEKVKRLERLGSQLKKHRERRQKTQGCSKSSKKRKSKKKGRKGKKEGISQQPVHVAIDMSGFKPHEQKGIKVCAASVEKKSQNQEVVLMPTSTEVAIKCGPQVAFVHLKEDNTQNSTSSEKSNLVTARSTSEKNVSEVTAKSSSDSALGSSLLVTIRPEAAPAPEVSGSMEIEAADLFEQRGRRVHRETKFFRKRPFYVGPDFVQKYVFWHQSFAGVDDYISRNGMPNADLMEGSVPVQDLNLDPFAARCFHLSYSLNKKKRWLIEDLMAEQMEKYQTETMRITGLTQLFTPLTSLENYNRVNPYEVNSSAVTTRYHTVHNGEVVHQYAKNKHASEYLRKPRPPQKKRHHRRLTTFEEPEVDDFADDEFPLLQSEYDEHVKSYERKIHLAYVVIKSDTNKSRLNANFKVSKTTREERMFRLFFDRFGDFHYGKLKHRSDRFKEKFSNHWKMKEFNEELDNFSMEDDGEIDSDVAMPAKSLDKMVSLEEFIVTKSPSSKRRKIRRKPFDGYHPHESPEIKRESEEDNIASRGQNNASQESSKFDLGCYQLERLACDLPAGDVCDRLPTIPPVRLMKLPSEDVVVIRDDGNYLNPRSMQFAEQVYHTKAVKHEKSIVSEMPSITKLVCKNTQTVNSSSAEKFALELFNEETECSKTVGAHQMQKPEEECGICLEEGFQMALASCGHFSCVDCWTHYAARSIHDNRVPLRCPGGKCSEVVPIAVMRSFIRQEMVRRYEKQLANRRLLQDDFLLCRRCDKFVFAKKSSARILICECGAAVCRRCREEAHEPLSCENMRKYEDMLKRNGQSFHNAEFAHIANGVKCPRCAALVDRTEGCNHVACICGFEFCYACHRPFTVSHYECTTEVRRNFALVDGEDTVHPTAFNWCANIRAKKEKTVLRKLRTKWDAKTKGREKNTGMAISKYTQILDCLERCYVHLYLSYNRVHFKREHRLAQHFFSLETQLIFVLKLFEENEIGSKRSELLNAATAKCNQLVSLCTRMPGCTVVSTSSFEAIQSAEGHKMRSLLTFARGVSYLPRQKNHYEILEVSRDAPADEIKRAFVRKTNELHPDGNAFSPAKIKSNRGVKKSETERFMELKAAYDVLRRPEKRKEYDRELHWSSEASASMFYEQESKPSFGEIKLNVKGLQMTRNRHYSGPSQKPAGHFYDPNDEIKREEKQKHFVASIDVLTMNGYSTFISRRFLFVTSPLRRTYYEILGVDKTATTKEIKNAYYTLSKKYHPDVTGASPGSSSALKFVEVSDAYDVLKDTEKRRIYDSQISSRGYSAYSYDHAYPGHHRRRTYTDEEMMRIWKQYQDATQRNSHFNQEWPFGSNRYGASRRPGKTFFYRSGPGWSYFKETFTDKDGRQHTKFTYTDDLGRKRTVTREAMAVNWDFLAKIFKIYMVAFFIVTLFQVTYYQFGSSISSNTEAKRQAEASVMSIRKASSLLSLPARHICCPMRCASTARSHYDVLGITSDVSSYEVERAYLKHLRMNHYSRGNPMSLGSIMEHREKRKAYYILRHKETRETYNEHLSEGQPAGTFDHDCLALPLDLIIEEDKVIHEDELKLRVIEEEIYHDRAVQKRNFCYAACFTVLLAAGIVSHLQQPMSTYYDVLGISRNSSKIDIERAYWELSDKYRPSSAGARIGAAARFREINAAYETLSDSEKRKAYDDRVFGRSRAARHPFDETFPSSQDIRREYEERLNKIREEVEARTRKYCSSESKYRDAFSAAFQAENNRRGEHGTEQSWEFIRFSDATVRLIFRVYISLLGVVLFYQLFYGAFSNDKFAKEIREKMKSAVPDVRPVNVDDAKKADDWRTQPEWGFDTREDGTGGSDDK</sequence>
<comment type="caution">
    <text evidence="13">The sequence shown here is derived from an EMBL/GenBank/DDBJ whole genome shotgun (WGS) entry which is preliminary data.</text>
</comment>
<feature type="compositionally biased region" description="Basic and acidic residues" evidence="8">
    <location>
        <begin position="554"/>
        <end position="571"/>
    </location>
</feature>
<name>A0AA39HTL7_9BILA</name>
<dbReference type="SMART" id="SM00271">
    <property type="entry name" value="DnaJ"/>
    <property type="match status" value="3"/>
</dbReference>
<dbReference type="SUPFAM" id="SSF46565">
    <property type="entry name" value="Chaperone J-domain"/>
    <property type="match status" value="4"/>
</dbReference>
<dbReference type="PROSITE" id="PS50089">
    <property type="entry name" value="ZF_RING_2"/>
    <property type="match status" value="1"/>
</dbReference>
<evidence type="ECO:0000259" key="10">
    <source>
        <dbReference type="PROSITE" id="PS50076"/>
    </source>
</evidence>
<feature type="domain" description="J" evidence="10">
    <location>
        <begin position="1513"/>
        <end position="1579"/>
    </location>
</feature>
<keyword evidence="6" id="KW-0862">Zinc</keyword>
<feature type="compositionally biased region" description="Basic residues" evidence="8">
    <location>
        <begin position="63"/>
        <end position="72"/>
    </location>
</feature>
<feature type="region of interest" description="Disordered" evidence="8">
    <location>
        <begin position="61"/>
        <end position="103"/>
    </location>
</feature>
<dbReference type="GO" id="GO:0008270">
    <property type="term" value="F:zinc ion binding"/>
    <property type="evidence" value="ECO:0007669"/>
    <property type="project" value="UniProtKB-KW"/>
</dbReference>
<feature type="region of interest" description="Disordered" evidence="8">
    <location>
        <begin position="159"/>
        <end position="191"/>
    </location>
</feature>
<evidence type="ECO:0000256" key="2">
    <source>
        <dbReference type="ARBA" id="ARBA00022723"/>
    </source>
</evidence>
<dbReference type="Pfam" id="PF00226">
    <property type="entry name" value="DnaJ"/>
    <property type="match status" value="3"/>
</dbReference>